<dbReference type="RefSeq" id="WP_123270409.1">
    <property type="nucleotide sequence ID" value="NZ_RJJQ01000003.1"/>
</dbReference>
<keyword evidence="2" id="KW-1185">Reference proteome</keyword>
<proteinExistence type="predicted"/>
<evidence type="ECO:0000313" key="2">
    <source>
        <dbReference type="Proteomes" id="UP000271678"/>
    </source>
</evidence>
<accession>A0A3M9MFQ2</accession>
<sequence length="71" mass="7598">MTDGWNWTYEDAQGVPATAAQAVTSAFPTQSDAESWLGEHWRSLFDAGVTAVTLRHAGRTVYGPMLLSVGG</sequence>
<organism evidence="1 2">
    <name type="scientific">Flexivirga caeni</name>
    <dbReference type="NCBI Taxonomy" id="2294115"/>
    <lineage>
        <taxon>Bacteria</taxon>
        <taxon>Bacillati</taxon>
        <taxon>Actinomycetota</taxon>
        <taxon>Actinomycetes</taxon>
        <taxon>Micrococcales</taxon>
        <taxon>Dermacoccaceae</taxon>
        <taxon>Flexivirga</taxon>
    </lineage>
</organism>
<protein>
    <submittedName>
        <fullName evidence="1">Uncharacterized protein</fullName>
    </submittedName>
</protein>
<gene>
    <name evidence="1" type="ORF">EFY87_05270</name>
</gene>
<dbReference type="Proteomes" id="UP000271678">
    <property type="component" value="Unassembled WGS sequence"/>
</dbReference>
<evidence type="ECO:0000313" key="1">
    <source>
        <dbReference type="EMBL" id="RNI24371.1"/>
    </source>
</evidence>
<name>A0A3M9MFQ2_9MICO</name>
<dbReference type="EMBL" id="RJJQ01000003">
    <property type="protein sequence ID" value="RNI24371.1"/>
    <property type="molecule type" value="Genomic_DNA"/>
</dbReference>
<dbReference type="OrthoDB" id="3214648at2"/>
<dbReference type="AlphaFoldDB" id="A0A3M9MFQ2"/>
<comment type="caution">
    <text evidence="1">The sequence shown here is derived from an EMBL/GenBank/DDBJ whole genome shotgun (WGS) entry which is preliminary data.</text>
</comment>
<reference evidence="1 2" key="1">
    <citation type="submission" date="2018-11" db="EMBL/GenBank/DDBJ databases">
        <title>Draft genome of Simplicispira Flexivirga sp. BO-16.</title>
        <authorList>
            <person name="Im W.T."/>
        </authorList>
    </citation>
    <scope>NUCLEOTIDE SEQUENCE [LARGE SCALE GENOMIC DNA]</scope>
    <source>
        <strain evidence="1 2">BO-16</strain>
    </source>
</reference>